<dbReference type="AlphaFoldDB" id="A0AAV4QSD0"/>
<reference evidence="1 2" key="1">
    <citation type="submission" date="2021-06" db="EMBL/GenBank/DDBJ databases">
        <title>Caerostris darwini draft genome.</title>
        <authorList>
            <person name="Kono N."/>
            <person name="Arakawa K."/>
        </authorList>
    </citation>
    <scope>NUCLEOTIDE SEQUENCE [LARGE SCALE GENOMIC DNA]</scope>
</reference>
<comment type="caution">
    <text evidence="1">The sequence shown here is derived from an EMBL/GenBank/DDBJ whole genome shotgun (WGS) entry which is preliminary data.</text>
</comment>
<evidence type="ECO:0000313" key="1">
    <source>
        <dbReference type="EMBL" id="GIY11729.1"/>
    </source>
</evidence>
<dbReference type="EMBL" id="BPLQ01004949">
    <property type="protein sequence ID" value="GIY11729.1"/>
    <property type="molecule type" value="Genomic_DNA"/>
</dbReference>
<protein>
    <submittedName>
        <fullName evidence="1">Uncharacterized protein</fullName>
    </submittedName>
</protein>
<gene>
    <name evidence="1" type="ORF">CDAR_484461</name>
</gene>
<name>A0AAV4QSD0_9ARAC</name>
<keyword evidence="2" id="KW-1185">Reference proteome</keyword>
<proteinExistence type="predicted"/>
<sequence length="91" mass="10030">MILIKTFTPPFPFKILSLCAGSRNYKASLGLPFSIPPATIARHWGNFLLTARMSCLSSTTRGLQLREQHPVRLDRSGRPVPVAAVIKKNLG</sequence>
<evidence type="ECO:0000313" key="2">
    <source>
        <dbReference type="Proteomes" id="UP001054837"/>
    </source>
</evidence>
<dbReference type="Proteomes" id="UP001054837">
    <property type="component" value="Unassembled WGS sequence"/>
</dbReference>
<organism evidence="1 2">
    <name type="scientific">Caerostris darwini</name>
    <dbReference type="NCBI Taxonomy" id="1538125"/>
    <lineage>
        <taxon>Eukaryota</taxon>
        <taxon>Metazoa</taxon>
        <taxon>Ecdysozoa</taxon>
        <taxon>Arthropoda</taxon>
        <taxon>Chelicerata</taxon>
        <taxon>Arachnida</taxon>
        <taxon>Araneae</taxon>
        <taxon>Araneomorphae</taxon>
        <taxon>Entelegynae</taxon>
        <taxon>Araneoidea</taxon>
        <taxon>Araneidae</taxon>
        <taxon>Caerostris</taxon>
    </lineage>
</organism>
<accession>A0AAV4QSD0</accession>